<dbReference type="EMBL" id="KN846958">
    <property type="protein sequence ID" value="KIW69215.1"/>
    <property type="molecule type" value="Genomic_DNA"/>
</dbReference>
<dbReference type="Gene3D" id="3.30.1330.40">
    <property type="entry name" value="RutC-like"/>
    <property type="match status" value="1"/>
</dbReference>
<dbReference type="STRING" id="5601.A0A0D2FRM8"/>
<dbReference type="CDD" id="cd00448">
    <property type="entry name" value="YjgF_YER057c_UK114_family"/>
    <property type="match status" value="1"/>
</dbReference>
<dbReference type="SUPFAM" id="SSF55298">
    <property type="entry name" value="YjgF-like"/>
    <property type="match status" value="1"/>
</dbReference>
<evidence type="ECO:0000313" key="3">
    <source>
        <dbReference type="Proteomes" id="UP000054266"/>
    </source>
</evidence>
<dbReference type="GO" id="GO:0005829">
    <property type="term" value="C:cytosol"/>
    <property type="evidence" value="ECO:0007669"/>
    <property type="project" value="TreeGrafter"/>
</dbReference>
<sequence length="128" mass="13787">MANIESVFTDKGIPPIGPYSQAIKANGFIFVSGQMPATFEDGKIKLTEGSVADKAHSLCRNASVVLEAAGSSLAKVVKVTVFFADLDDFKEFNDVYAQYFPQKPARSAIEAKRLPAGVTLEMELIAVE</sequence>
<evidence type="ECO:0000313" key="2">
    <source>
        <dbReference type="EMBL" id="KIW69215.1"/>
    </source>
</evidence>
<dbReference type="HOGENOM" id="CLU_100715_7_3_1"/>
<accession>A0A0D2FRM8</accession>
<dbReference type="PANTHER" id="PTHR11803">
    <property type="entry name" value="2-IMINOBUTANOATE/2-IMINOPROPANOATE DEAMINASE RIDA"/>
    <property type="match status" value="1"/>
</dbReference>
<organism evidence="2 3">
    <name type="scientific">Phialophora macrospora</name>
    <dbReference type="NCBI Taxonomy" id="1851006"/>
    <lineage>
        <taxon>Eukaryota</taxon>
        <taxon>Fungi</taxon>
        <taxon>Dikarya</taxon>
        <taxon>Ascomycota</taxon>
        <taxon>Pezizomycotina</taxon>
        <taxon>Eurotiomycetes</taxon>
        <taxon>Chaetothyriomycetidae</taxon>
        <taxon>Chaetothyriales</taxon>
        <taxon>Herpotrichiellaceae</taxon>
        <taxon>Phialophora</taxon>
    </lineage>
</organism>
<dbReference type="GO" id="GO:0019239">
    <property type="term" value="F:deaminase activity"/>
    <property type="evidence" value="ECO:0007669"/>
    <property type="project" value="TreeGrafter"/>
</dbReference>
<comment type="similarity">
    <text evidence="1">Belongs to the RutC family.</text>
</comment>
<dbReference type="InterPro" id="IPR006175">
    <property type="entry name" value="YjgF/YER057c/UK114"/>
</dbReference>
<reference evidence="2 3" key="1">
    <citation type="submission" date="2015-01" db="EMBL/GenBank/DDBJ databases">
        <title>The Genome Sequence of Capronia semiimmersa CBS27337.</title>
        <authorList>
            <consortium name="The Broad Institute Genomics Platform"/>
            <person name="Cuomo C."/>
            <person name="de Hoog S."/>
            <person name="Gorbushina A."/>
            <person name="Stielow B."/>
            <person name="Teixiera M."/>
            <person name="Abouelleil A."/>
            <person name="Chapman S.B."/>
            <person name="Priest M."/>
            <person name="Young S.K."/>
            <person name="Wortman J."/>
            <person name="Nusbaum C."/>
            <person name="Birren B."/>
        </authorList>
    </citation>
    <scope>NUCLEOTIDE SEQUENCE [LARGE SCALE GENOMIC DNA]</scope>
    <source>
        <strain evidence="2 3">CBS 27337</strain>
    </source>
</reference>
<dbReference type="PROSITE" id="PS01094">
    <property type="entry name" value="UPF0076"/>
    <property type="match status" value="1"/>
</dbReference>
<proteinExistence type="inferred from homology"/>
<name>A0A0D2FRM8_9EURO</name>
<keyword evidence="3" id="KW-1185">Reference proteome</keyword>
<dbReference type="InterPro" id="IPR035959">
    <property type="entry name" value="RutC-like_sf"/>
</dbReference>
<dbReference type="GO" id="GO:0005739">
    <property type="term" value="C:mitochondrion"/>
    <property type="evidence" value="ECO:0007669"/>
    <property type="project" value="UniProtKB-ARBA"/>
</dbReference>
<dbReference type="PANTHER" id="PTHR11803:SF58">
    <property type="entry name" value="PROTEIN HMF1-RELATED"/>
    <property type="match status" value="1"/>
</dbReference>
<dbReference type="Proteomes" id="UP000054266">
    <property type="component" value="Unassembled WGS sequence"/>
</dbReference>
<dbReference type="InterPro" id="IPR019897">
    <property type="entry name" value="RidA_CS"/>
</dbReference>
<dbReference type="FunFam" id="3.30.1330.40:FF:000001">
    <property type="entry name" value="L-PSP family endoribonuclease"/>
    <property type="match status" value="1"/>
</dbReference>
<dbReference type="Pfam" id="PF01042">
    <property type="entry name" value="Ribonuc_L-PSP"/>
    <property type="match status" value="1"/>
</dbReference>
<protein>
    <submittedName>
        <fullName evidence="2">Uncharacterized protein</fullName>
    </submittedName>
</protein>
<dbReference type="NCBIfam" id="TIGR00004">
    <property type="entry name" value="Rid family detoxifying hydrolase"/>
    <property type="match status" value="1"/>
</dbReference>
<evidence type="ECO:0000256" key="1">
    <source>
        <dbReference type="ARBA" id="ARBA00010552"/>
    </source>
</evidence>
<gene>
    <name evidence="2" type="ORF">PV04_05105</name>
</gene>
<dbReference type="AlphaFoldDB" id="A0A0D2FRM8"/>
<dbReference type="InterPro" id="IPR006056">
    <property type="entry name" value="RidA"/>
</dbReference>